<dbReference type="EMBL" id="AKHW03002066">
    <property type="protein sequence ID" value="KYO40166.1"/>
    <property type="molecule type" value="Genomic_DNA"/>
</dbReference>
<reference evidence="1 2" key="1">
    <citation type="journal article" date="2012" name="Genome Biol.">
        <title>Sequencing three crocodilian genomes to illuminate the evolution of archosaurs and amniotes.</title>
        <authorList>
            <person name="St John J.A."/>
            <person name="Braun E.L."/>
            <person name="Isberg S.R."/>
            <person name="Miles L.G."/>
            <person name="Chong A.Y."/>
            <person name="Gongora J."/>
            <person name="Dalzell P."/>
            <person name="Moran C."/>
            <person name="Bed'hom B."/>
            <person name="Abzhanov A."/>
            <person name="Burgess S.C."/>
            <person name="Cooksey A.M."/>
            <person name="Castoe T.A."/>
            <person name="Crawford N.G."/>
            <person name="Densmore L.D."/>
            <person name="Drew J.C."/>
            <person name="Edwards S.V."/>
            <person name="Faircloth B.C."/>
            <person name="Fujita M.K."/>
            <person name="Greenwold M.J."/>
            <person name="Hoffmann F.G."/>
            <person name="Howard J.M."/>
            <person name="Iguchi T."/>
            <person name="Janes D.E."/>
            <person name="Khan S.Y."/>
            <person name="Kohno S."/>
            <person name="de Koning A.J."/>
            <person name="Lance S.L."/>
            <person name="McCarthy F.M."/>
            <person name="McCormack J.E."/>
            <person name="Merchant M.E."/>
            <person name="Peterson D.G."/>
            <person name="Pollock D.D."/>
            <person name="Pourmand N."/>
            <person name="Raney B.J."/>
            <person name="Roessler K.A."/>
            <person name="Sanford J.R."/>
            <person name="Sawyer R.H."/>
            <person name="Schmidt C.J."/>
            <person name="Triplett E.W."/>
            <person name="Tuberville T.D."/>
            <person name="Venegas-Anaya M."/>
            <person name="Howard J.T."/>
            <person name="Jarvis E.D."/>
            <person name="Guillette L.J.Jr."/>
            <person name="Glenn T.C."/>
            <person name="Green R.E."/>
            <person name="Ray D.A."/>
        </authorList>
    </citation>
    <scope>NUCLEOTIDE SEQUENCE [LARGE SCALE GENOMIC DNA]</scope>
    <source>
        <strain evidence="1">KSC_2009_1</strain>
    </source>
</reference>
<keyword evidence="2" id="KW-1185">Reference proteome</keyword>
<evidence type="ECO:0000313" key="1">
    <source>
        <dbReference type="EMBL" id="KYO40166.1"/>
    </source>
</evidence>
<comment type="caution">
    <text evidence="1">The sequence shown here is derived from an EMBL/GenBank/DDBJ whole genome shotgun (WGS) entry which is preliminary data.</text>
</comment>
<organism evidence="1 2">
    <name type="scientific">Alligator mississippiensis</name>
    <name type="common">American alligator</name>
    <dbReference type="NCBI Taxonomy" id="8496"/>
    <lineage>
        <taxon>Eukaryota</taxon>
        <taxon>Metazoa</taxon>
        <taxon>Chordata</taxon>
        <taxon>Craniata</taxon>
        <taxon>Vertebrata</taxon>
        <taxon>Euteleostomi</taxon>
        <taxon>Archelosauria</taxon>
        <taxon>Archosauria</taxon>
        <taxon>Crocodylia</taxon>
        <taxon>Alligatoridae</taxon>
        <taxon>Alligatorinae</taxon>
        <taxon>Alligator</taxon>
    </lineage>
</organism>
<protein>
    <submittedName>
        <fullName evidence="1">Uncharacterized protein</fullName>
    </submittedName>
</protein>
<sequence length="122" mass="14115">MIWIHGASYTYEHWRIQLMVLDCVEEIAVGLAKTLPCPMLLGVDWPHLQEVVTWVLAKRGDEEEKDRGAVCFRAPEEEERGSQDVEQITGDGYFREEQKQEPLFQNVWQSQLAKNEGEVLDP</sequence>
<name>A0A151NTI7_ALLMI</name>
<dbReference type="Proteomes" id="UP000050525">
    <property type="component" value="Unassembled WGS sequence"/>
</dbReference>
<accession>A0A151NTI7</accession>
<dbReference type="AlphaFoldDB" id="A0A151NTI7"/>
<evidence type="ECO:0000313" key="2">
    <source>
        <dbReference type="Proteomes" id="UP000050525"/>
    </source>
</evidence>
<proteinExistence type="predicted"/>
<gene>
    <name evidence="1" type="ORF">Y1Q_0000016</name>
</gene>